<feature type="region of interest" description="Disordered" evidence="1">
    <location>
        <begin position="1049"/>
        <end position="1070"/>
    </location>
</feature>
<protein>
    <submittedName>
        <fullName evidence="2">Tubulin-tyrosine ligase family protein</fullName>
    </submittedName>
</protein>
<dbReference type="SUPFAM" id="SSF56059">
    <property type="entry name" value="Glutathione synthetase ATP-binding domain-like"/>
    <property type="match status" value="1"/>
</dbReference>
<dbReference type="OrthoDB" id="202825at2759"/>
<dbReference type="PROSITE" id="PS51221">
    <property type="entry name" value="TTL"/>
    <property type="match status" value="1"/>
</dbReference>
<feature type="compositionally biased region" description="Low complexity" evidence="1">
    <location>
        <begin position="1054"/>
        <end position="1065"/>
    </location>
</feature>
<feature type="compositionally biased region" description="Polar residues" evidence="1">
    <location>
        <begin position="142"/>
        <end position="187"/>
    </location>
</feature>
<feature type="compositionally biased region" description="Low complexity" evidence="1">
    <location>
        <begin position="936"/>
        <end position="953"/>
    </location>
</feature>
<dbReference type="Pfam" id="PF03133">
    <property type="entry name" value="TTL"/>
    <property type="match status" value="1"/>
</dbReference>
<reference evidence="2 3" key="1">
    <citation type="submission" date="2014-06" db="EMBL/GenBank/DDBJ databases">
        <authorList>
            <person name="Swart Estienne"/>
        </authorList>
    </citation>
    <scope>NUCLEOTIDE SEQUENCE [LARGE SCALE GENOMIC DNA]</scope>
    <source>
        <strain evidence="2 3">130c</strain>
    </source>
</reference>
<dbReference type="Proteomes" id="UP000039865">
    <property type="component" value="Unassembled WGS sequence"/>
</dbReference>
<dbReference type="Gene3D" id="3.30.470.20">
    <property type="entry name" value="ATP-grasp fold, B domain"/>
    <property type="match status" value="1"/>
</dbReference>
<keyword evidence="3" id="KW-1185">Reference proteome</keyword>
<dbReference type="InParanoid" id="A0A078B8C9"/>
<organism evidence="2 3">
    <name type="scientific">Stylonychia lemnae</name>
    <name type="common">Ciliate</name>
    <dbReference type="NCBI Taxonomy" id="5949"/>
    <lineage>
        <taxon>Eukaryota</taxon>
        <taxon>Sar</taxon>
        <taxon>Alveolata</taxon>
        <taxon>Ciliophora</taxon>
        <taxon>Intramacronucleata</taxon>
        <taxon>Spirotrichea</taxon>
        <taxon>Stichotrichia</taxon>
        <taxon>Sporadotrichida</taxon>
        <taxon>Oxytrichidae</taxon>
        <taxon>Stylonychinae</taxon>
        <taxon>Stylonychia</taxon>
    </lineage>
</organism>
<feature type="region of interest" description="Disordered" evidence="1">
    <location>
        <begin position="1"/>
        <end position="44"/>
    </location>
</feature>
<gene>
    <name evidence="2" type="primary">Contig18174.g19319</name>
    <name evidence="2" type="ORF">STYLEM_18680</name>
</gene>
<evidence type="ECO:0000313" key="2">
    <source>
        <dbReference type="EMBL" id="CDW89547.1"/>
    </source>
</evidence>
<feature type="region of interest" description="Disordered" evidence="1">
    <location>
        <begin position="131"/>
        <end position="210"/>
    </location>
</feature>
<keyword evidence="2" id="KW-0436">Ligase</keyword>
<feature type="compositionally biased region" description="Polar residues" evidence="1">
    <location>
        <begin position="1486"/>
        <end position="1500"/>
    </location>
</feature>
<feature type="region of interest" description="Disordered" evidence="1">
    <location>
        <begin position="1386"/>
        <end position="1410"/>
    </location>
</feature>
<feature type="compositionally biased region" description="Basic and acidic residues" evidence="1">
    <location>
        <begin position="1"/>
        <end position="29"/>
    </location>
</feature>
<feature type="region of interest" description="Disordered" evidence="1">
    <location>
        <begin position="1480"/>
        <end position="1500"/>
    </location>
</feature>
<feature type="region of interest" description="Disordered" evidence="1">
    <location>
        <begin position="931"/>
        <end position="961"/>
    </location>
</feature>
<dbReference type="GO" id="GO:0016874">
    <property type="term" value="F:ligase activity"/>
    <property type="evidence" value="ECO:0007669"/>
    <property type="project" value="UniProtKB-KW"/>
</dbReference>
<sequence length="1500" mass="173542">MEVDLQEKDQANARIKDGNKPPKESKKENNQQNSIKAKKSKKKSALKNLILDTRIESQATIDKHTYSGAERNNSQIRPINQQNPLQAQNSKVITMSSPQNKNTSSTHKKYSLQSNHNLIEDSDRETQAINQSLKQHKRDGSSIITVNTAQSQRGRPYTSGQNSLHVKSSQPEQMQLNQQYSSNPRSDQQYQQLQQQHWQHGNNNGKQNKNQQVIQGGSKSLIPMAMNAQKKQQINNSNAQIQIQGINNMHQSQILLNHGSLQSYNAIDTDIRTTDGSPSKIVAKMTTNQGSTFPHQSSQIQDYPSNLNQSHGSSILSQQQNTQFQHVLQSQQYQQSLKLQQDMRLNNNINNNNNQHQLAHQVGINGLLNMTKQRGLINNPQQLYNIRNQSNTVVRSQSSQKPTHNPNIQLQKNGKIIAQKSPVYHSQKIPQSNTQLMPTGMSYQQHLAYQQMQQQQNSQSQNTCPLSIFDIQFYKNDNHSLQHKQLYNKNPQYHYAIHNQQAYLQQQLQQQQLQQNSHVGFAVIPARFNHSQNNRNQSNQIQAHPQYVMQKGQKPGNFGSIQGGYYFYDQPVAINGKQIGQPTAFAKLDPKSLLQYKKGGSAGLLQNNYILDQNYQKLHMQYEYAHEDAMKQQIIQELLEHQQIPPYLLQTQDLIQTSNHIHHPQQEGNNQGIKSQYYQSMSQLGLSLSAQQQLQFEEILKAAKDSVLNAPNTVVPKKSKIPFANAYVEDCYKFVVIPGNNSGLIRKAIERRDWWIEIPPVHSLYNFKWQPVSYGIKFERLSPIKPKPGEIGNLGNQYNTFQQQQSTIGKSNNQPNQQSAVSDNVQTRQMVNHFEFHHLISEKANLFHQMKQHCEIYKENIFDTCPLTFYVEITDIDKTQQYNQSMQQFFQVYQLLEENKNKIRDIDQQIQDFKSKFNQIKGAEALDNIEEEGEQTASTGENSNSNNGSSANAPSVSERKEKEFLSQINNKVIGNQKDGNKQMKKFKTFNFEKRSYTKYICPMSHFNGFNLWLLKPTHLNRGRGIHVFRDLDDLHRLVKEYCSGKDEEVKVAKKNSNNPNSPQKNVGLDDSQDQIDQAEYMEENDNLNNFQQHEAGGTFQSDPLLLSKKKLSPKKNNGYKIKHNTFIIQKYIEKPLLLYQRKFDIRVWVLLTHDYDLFMFKEGYLRTSSSEFKIDLKNVDDQYVHLTNNAVQKFSEHYGQFEDGNQLGYKRFQQMLDELYPMPGEKKCHISVKEDLIPQMKELIIKSMFSVRKKIDPFKRKHCFELFGYDFILDQDYNVWLIEVNTNPCIEESSELLKIYLPRMIEDMLKLTIDITFPKIKKNKPKKQSNNALNNATNSTGISSPLKNSSKSSKLGQNQLSNNNNQLQLDQIEEENYQSIHESNLAKMSTDENHTPTLHFQTSRRNDREDTILSRKNQRIHPVDGYSNNENMWEKLWNLDKVEQPNFKYPNFRSEYIISANNKQFKIKKNPLYKKVLKEMMGGSNPDKSNNNIQDSNNEF</sequence>
<proteinExistence type="predicted"/>
<dbReference type="PANTHER" id="PTHR46069">
    <property type="entry name" value="TUBULIN TYROSINE LIGASE"/>
    <property type="match status" value="1"/>
</dbReference>
<feature type="region of interest" description="Disordered" evidence="1">
    <location>
        <begin position="289"/>
        <end position="318"/>
    </location>
</feature>
<feature type="compositionally biased region" description="Low complexity" evidence="1">
    <location>
        <begin position="188"/>
        <end position="210"/>
    </location>
</feature>
<name>A0A078B8C9_STYLE</name>
<evidence type="ECO:0000256" key="1">
    <source>
        <dbReference type="SAM" id="MobiDB-lite"/>
    </source>
</evidence>
<feature type="region of interest" description="Disordered" evidence="1">
    <location>
        <begin position="1323"/>
        <end position="1361"/>
    </location>
</feature>
<dbReference type="InterPro" id="IPR004344">
    <property type="entry name" value="TTL/TTLL_fam"/>
</dbReference>
<accession>A0A078B8C9</accession>
<feature type="region of interest" description="Disordered" evidence="1">
    <location>
        <begin position="803"/>
        <end position="822"/>
    </location>
</feature>
<dbReference type="EMBL" id="CCKQ01017648">
    <property type="protein sequence ID" value="CDW89547.1"/>
    <property type="molecule type" value="Genomic_DNA"/>
</dbReference>
<dbReference type="PANTHER" id="PTHR46069:SF1">
    <property type="entry name" value="CHROMOSOME UNDETERMINED SCAFFOLD_125, WHOLE GENOME SHOTGUN SEQUENCE"/>
    <property type="match status" value="1"/>
</dbReference>
<feature type="compositionally biased region" description="Low complexity" evidence="1">
    <location>
        <begin position="1329"/>
        <end position="1361"/>
    </location>
</feature>
<evidence type="ECO:0000313" key="3">
    <source>
        <dbReference type="Proteomes" id="UP000039865"/>
    </source>
</evidence>